<dbReference type="InterPro" id="IPR046373">
    <property type="entry name" value="Acyl-CoA_Oxase/DH_mid-dom_sf"/>
</dbReference>
<name>A0A2W7IT31_9PROT</name>
<dbReference type="FunFam" id="2.40.110.10:FF:000004">
    <property type="entry name" value="Isovaleryl-CoA dehydrogenase, mitochondrial"/>
    <property type="match status" value="1"/>
</dbReference>
<keyword evidence="8" id="KW-0809">Transit peptide</keyword>
<dbReference type="Pfam" id="PF02771">
    <property type="entry name" value="Acyl-CoA_dh_N"/>
    <property type="match status" value="1"/>
</dbReference>
<feature type="binding site" evidence="13">
    <location>
        <begin position="375"/>
        <end position="377"/>
    </location>
    <ligand>
        <name>FAD</name>
        <dbReference type="ChEBI" id="CHEBI:57692"/>
    </ligand>
</feature>
<evidence type="ECO:0000256" key="8">
    <source>
        <dbReference type="ARBA" id="ARBA00022946"/>
    </source>
</evidence>
<proteinExistence type="inferred from homology"/>
<reference evidence="18 19" key="1">
    <citation type="submission" date="2018-06" db="EMBL/GenBank/DDBJ databases">
        <title>Genomic Encyclopedia of Archaeal and Bacterial Type Strains, Phase II (KMG-II): from individual species to whole genera.</title>
        <authorList>
            <person name="Goeker M."/>
        </authorList>
    </citation>
    <scope>NUCLEOTIDE SEQUENCE [LARGE SCALE GENOMIC DNA]</scope>
    <source>
        <strain evidence="18 19">DSM 24525</strain>
    </source>
</reference>
<dbReference type="InterPro" id="IPR006089">
    <property type="entry name" value="Acyl-CoA_DH_CS"/>
</dbReference>
<evidence type="ECO:0000256" key="10">
    <source>
        <dbReference type="ARBA" id="ARBA00052875"/>
    </source>
</evidence>
<dbReference type="InterPro" id="IPR034183">
    <property type="entry name" value="IVD"/>
</dbReference>
<feature type="binding site" evidence="13">
    <location>
        <begin position="166"/>
        <end position="168"/>
    </location>
    <ligand>
        <name>FAD</name>
        <dbReference type="ChEBI" id="CHEBI:57692"/>
    </ligand>
</feature>
<dbReference type="InterPro" id="IPR036250">
    <property type="entry name" value="AcylCo_DH-like_C"/>
</dbReference>
<dbReference type="FunFam" id="1.10.540.10:FF:000007">
    <property type="entry name" value="Isovaleryl-CoA dehydrogenase, mitochondrial"/>
    <property type="match status" value="1"/>
</dbReference>
<dbReference type="GO" id="GO:0050660">
    <property type="term" value="F:flavin adenine dinucleotide binding"/>
    <property type="evidence" value="ECO:0007669"/>
    <property type="project" value="InterPro"/>
</dbReference>
<dbReference type="Proteomes" id="UP000249688">
    <property type="component" value="Unassembled WGS sequence"/>
</dbReference>
<evidence type="ECO:0000256" key="12">
    <source>
        <dbReference type="PIRSR" id="PIRSR634183-2"/>
    </source>
</evidence>
<evidence type="ECO:0000256" key="13">
    <source>
        <dbReference type="PIRSR" id="PIRSR634183-3"/>
    </source>
</evidence>
<dbReference type="FunFam" id="1.20.140.10:FF:000003">
    <property type="entry name" value="isovaleryl-CoA dehydrogenase, mitochondrial"/>
    <property type="match status" value="1"/>
</dbReference>
<feature type="binding site" evidence="12">
    <location>
        <begin position="250"/>
        <end position="253"/>
    </location>
    <ligand>
        <name>substrate</name>
    </ligand>
</feature>
<dbReference type="InterPro" id="IPR009100">
    <property type="entry name" value="AcylCoA_DH/oxidase_NM_dom_sf"/>
</dbReference>
<dbReference type="EMBL" id="QKYU01000003">
    <property type="protein sequence ID" value="PZW49023.1"/>
    <property type="molecule type" value="Genomic_DNA"/>
</dbReference>
<evidence type="ECO:0000256" key="5">
    <source>
        <dbReference type="ARBA" id="ARBA00018258"/>
    </source>
</evidence>
<evidence type="ECO:0000256" key="2">
    <source>
        <dbReference type="ARBA" id="ARBA00004898"/>
    </source>
</evidence>
<feature type="binding site" evidence="13">
    <location>
        <position position="278"/>
    </location>
    <ligand>
        <name>FAD</name>
        <dbReference type="ChEBI" id="CHEBI:57692"/>
    </ligand>
</feature>
<protein>
    <recommendedName>
        <fullName evidence="5">Isovaleryl-CoA dehydrogenase, mitochondrial</fullName>
        <ecNumber evidence="4">1.3.8.4</ecNumber>
    </recommendedName>
</protein>
<dbReference type="Pfam" id="PF00441">
    <property type="entry name" value="Acyl-CoA_dh_1"/>
    <property type="match status" value="1"/>
</dbReference>
<evidence type="ECO:0000256" key="6">
    <source>
        <dbReference type="ARBA" id="ARBA00022630"/>
    </source>
</evidence>
<organism evidence="18 19">
    <name type="scientific">Humitalea rosea</name>
    <dbReference type="NCBI Taxonomy" id="990373"/>
    <lineage>
        <taxon>Bacteria</taxon>
        <taxon>Pseudomonadati</taxon>
        <taxon>Pseudomonadota</taxon>
        <taxon>Alphaproteobacteria</taxon>
        <taxon>Acetobacterales</taxon>
        <taxon>Roseomonadaceae</taxon>
        <taxon>Humitalea</taxon>
    </lineage>
</organism>
<dbReference type="PANTHER" id="PTHR43884">
    <property type="entry name" value="ACYL-COA DEHYDROGENASE"/>
    <property type="match status" value="1"/>
</dbReference>
<feature type="binding site" evidence="13">
    <location>
        <begin position="346"/>
        <end position="350"/>
    </location>
    <ligand>
        <name>FAD</name>
        <dbReference type="ChEBI" id="CHEBI:57692"/>
    </ligand>
</feature>
<evidence type="ECO:0000256" key="4">
    <source>
        <dbReference type="ARBA" id="ARBA00012044"/>
    </source>
</evidence>
<evidence type="ECO:0000256" key="14">
    <source>
        <dbReference type="RuleBase" id="RU362125"/>
    </source>
</evidence>
<dbReference type="InterPro" id="IPR006091">
    <property type="entry name" value="Acyl-CoA_Oxase/DH_mid-dom"/>
</dbReference>
<dbReference type="SUPFAM" id="SSF47203">
    <property type="entry name" value="Acyl-CoA dehydrogenase C-terminal domain-like"/>
    <property type="match status" value="1"/>
</dbReference>
<comment type="similarity">
    <text evidence="3 14">Belongs to the acyl-CoA dehydrogenase family.</text>
</comment>
<comment type="catalytic activity">
    <reaction evidence="10">
        <text>3-methylbutanoyl-CoA + oxidized [electron-transfer flavoprotein] + H(+) = 3-methylbut-2-enoyl-CoA + reduced [electron-transfer flavoprotein]</text>
        <dbReference type="Rhea" id="RHEA:12276"/>
        <dbReference type="Rhea" id="RHEA-COMP:10685"/>
        <dbReference type="Rhea" id="RHEA-COMP:10686"/>
        <dbReference type="ChEBI" id="CHEBI:15378"/>
        <dbReference type="ChEBI" id="CHEBI:57344"/>
        <dbReference type="ChEBI" id="CHEBI:57345"/>
        <dbReference type="ChEBI" id="CHEBI:57692"/>
        <dbReference type="ChEBI" id="CHEBI:58307"/>
        <dbReference type="EC" id="1.3.8.4"/>
    </reaction>
</comment>
<evidence type="ECO:0000313" key="18">
    <source>
        <dbReference type="EMBL" id="PZW49023.1"/>
    </source>
</evidence>
<dbReference type="EC" id="1.3.8.4" evidence="4"/>
<keyword evidence="7 13" id="KW-0274">FAD</keyword>
<feature type="binding site" evidence="13">
    <location>
        <begin position="133"/>
        <end position="142"/>
    </location>
    <ligand>
        <name>FAD</name>
        <dbReference type="ChEBI" id="CHEBI:57692"/>
    </ligand>
</feature>
<dbReference type="AlphaFoldDB" id="A0A2W7IT31"/>
<evidence type="ECO:0000256" key="7">
    <source>
        <dbReference type="ARBA" id="ARBA00022827"/>
    </source>
</evidence>
<dbReference type="PROSITE" id="PS00073">
    <property type="entry name" value="ACYL_COA_DH_2"/>
    <property type="match status" value="1"/>
</dbReference>
<dbReference type="PANTHER" id="PTHR43884:SF12">
    <property type="entry name" value="ISOVALERYL-COA DEHYDROGENASE, MITOCHONDRIAL-RELATED"/>
    <property type="match status" value="1"/>
</dbReference>
<dbReference type="InterPro" id="IPR013786">
    <property type="entry name" value="AcylCoA_DH/ox_N"/>
</dbReference>
<feature type="domain" description="Acyl-CoA dehydrogenase/oxidase C-terminal" evidence="15">
    <location>
        <begin position="239"/>
        <end position="387"/>
    </location>
</feature>
<accession>A0A2W7IT31</accession>
<dbReference type="RefSeq" id="WP_111396740.1">
    <property type="nucleotide sequence ID" value="NZ_QKYU01000003.1"/>
</dbReference>
<dbReference type="PROSITE" id="PS00072">
    <property type="entry name" value="ACYL_COA_DH_1"/>
    <property type="match status" value="1"/>
</dbReference>
<evidence type="ECO:0000256" key="1">
    <source>
        <dbReference type="ARBA" id="ARBA00001974"/>
    </source>
</evidence>
<dbReference type="InterPro" id="IPR009075">
    <property type="entry name" value="AcylCo_DH/oxidase_C"/>
</dbReference>
<dbReference type="Pfam" id="PF02770">
    <property type="entry name" value="Acyl-CoA_dh_M"/>
    <property type="match status" value="1"/>
</dbReference>
<evidence type="ECO:0000259" key="16">
    <source>
        <dbReference type="Pfam" id="PF02770"/>
    </source>
</evidence>
<feature type="domain" description="Acyl-CoA dehydrogenase/oxidase N-terminal" evidence="17">
    <location>
        <begin position="17"/>
        <end position="128"/>
    </location>
</feature>
<dbReference type="OrthoDB" id="5510711at2"/>
<feature type="active site" description="Proton acceptor" evidence="11">
    <location>
        <position position="252"/>
    </location>
</feature>
<comment type="pathway">
    <text evidence="2">Amino-acid degradation; L-leucine degradation; (S)-3-hydroxy-3-methylglutaryl-CoA from 3-isovaleryl-CoA: step 1/3.</text>
</comment>
<dbReference type="Gene3D" id="1.20.140.10">
    <property type="entry name" value="Butyryl-CoA Dehydrogenase, subunit A, domain 3"/>
    <property type="match status" value="1"/>
</dbReference>
<evidence type="ECO:0000256" key="11">
    <source>
        <dbReference type="PIRSR" id="PIRSR634183-1"/>
    </source>
</evidence>
<gene>
    <name evidence="18" type="ORF">C8P66_10348</name>
</gene>
<evidence type="ECO:0000313" key="19">
    <source>
        <dbReference type="Proteomes" id="UP000249688"/>
    </source>
</evidence>
<dbReference type="Gene3D" id="1.10.540.10">
    <property type="entry name" value="Acyl-CoA dehydrogenase/oxidase, N-terminal domain"/>
    <property type="match status" value="1"/>
</dbReference>
<evidence type="ECO:0000259" key="15">
    <source>
        <dbReference type="Pfam" id="PF00441"/>
    </source>
</evidence>
<comment type="cofactor">
    <cofactor evidence="1 13 14">
        <name>FAD</name>
        <dbReference type="ChEBI" id="CHEBI:57692"/>
    </cofactor>
</comment>
<feature type="binding site" evidence="12">
    <location>
        <begin position="373"/>
        <end position="374"/>
    </location>
    <ligand>
        <name>substrate</name>
    </ligand>
</feature>
<dbReference type="SUPFAM" id="SSF56645">
    <property type="entry name" value="Acyl-CoA dehydrogenase NM domain-like"/>
    <property type="match status" value="1"/>
</dbReference>
<dbReference type="GO" id="GO:0006552">
    <property type="term" value="P:L-leucine catabolic process"/>
    <property type="evidence" value="ECO:0007669"/>
    <property type="project" value="TreeGrafter"/>
</dbReference>
<dbReference type="Gene3D" id="2.40.110.10">
    <property type="entry name" value="Butyryl-CoA Dehydrogenase, subunit A, domain 2"/>
    <property type="match status" value="1"/>
</dbReference>
<evidence type="ECO:0000256" key="3">
    <source>
        <dbReference type="ARBA" id="ARBA00009347"/>
    </source>
</evidence>
<keyword evidence="19" id="KW-1185">Reference proteome</keyword>
<keyword evidence="9 14" id="KW-0560">Oxidoreductase</keyword>
<dbReference type="InterPro" id="IPR037069">
    <property type="entry name" value="AcylCoA_DH/ox_N_sf"/>
</dbReference>
<sequence>MLSNTTTLPQLDHGLGEDVDMLRDSVRGFAATRIAPIAAEIDRTDEFPRYLWPEMGALGLHGITVAEERGGSGMGYLAHCVAMEEVSRASASVGLSYGAHSNLCVNQLERNGTLAQRAQYLPKLISGEHLGALAMSEPGAGSDVVSMKLRAEKRGDRWVLNGTKMWITNAHYGEVIIVYAKTDPEAGPKGITAFIVQRDFPGFSAAQKLDKMGMRGSPTSELVFQDCEVPEENILGVLNGGVRVLMSGLDYERAVLAAGPLGILQACLDVVVPYIHERRQFGQPIGEFQFIQGKVADMYTALNAARAYVYAVARACDAGRASRKDAAGAILFAAEAATKAALDAIQILGGNGYINDYPTGRLLRDAKLYEIGAGTSEIRRLLIGREIFRESA</sequence>
<dbReference type="CDD" id="cd01156">
    <property type="entry name" value="IVD"/>
    <property type="match status" value="1"/>
</dbReference>
<evidence type="ECO:0000256" key="9">
    <source>
        <dbReference type="ARBA" id="ARBA00023002"/>
    </source>
</evidence>
<feature type="binding site" evidence="13">
    <location>
        <position position="289"/>
    </location>
    <ligand>
        <name>FAD</name>
        <dbReference type="ChEBI" id="CHEBI:57692"/>
    </ligand>
</feature>
<feature type="domain" description="Acyl-CoA oxidase/dehydrogenase middle" evidence="16">
    <location>
        <begin position="132"/>
        <end position="227"/>
    </location>
</feature>
<keyword evidence="6 14" id="KW-0285">Flavoprotein</keyword>
<dbReference type="GO" id="GO:0008470">
    <property type="term" value="F:3-methylbutanoyl-CoA dehydrogenase activity"/>
    <property type="evidence" value="ECO:0007669"/>
    <property type="project" value="UniProtKB-EC"/>
</dbReference>
<comment type="caution">
    <text evidence="18">The sequence shown here is derived from an EMBL/GenBank/DDBJ whole genome shotgun (WGS) entry which is preliminary data.</text>
</comment>
<evidence type="ECO:0000259" key="17">
    <source>
        <dbReference type="Pfam" id="PF02771"/>
    </source>
</evidence>
<feature type="binding site" evidence="12">
    <location>
        <position position="142"/>
    </location>
    <ligand>
        <name>substrate</name>
    </ligand>
</feature>